<comment type="similarity">
    <text evidence="6">Belongs to the BamD family.</text>
</comment>
<dbReference type="InterPro" id="IPR019734">
    <property type="entry name" value="TPR_rpt"/>
</dbReference>
<keyword evidence="4 6" id="KW-0998">Cell outer membrane</keyword>
<reference evidence="9 10" key="1">
    <citation type="submission" date="2019-03" db="EMBL/GenBank/DDBJ databases">
        <title>Genomic Encyclopedia of Type Strains, Phase IV (KMG-IV): sequencing the most valuable type-strain genomes for metagenomic binning, comparative biology and taxonomic classification.</title>
        <authorList>
            <person name="Goeker M."/>
        </authorList>
    </citation>
    <scope>NUCLEOTIDE SEQUENCE [LARGE SCALE GENOMIC DNA]</scope>
    <source>
        <strain evidence="9 10">DSM 101688</strain>
    </source>
</reference>
<dbReference type="CDD" id="cd15830">
    <property type="entry name" value="BamD"/>
    <property type="match status" value="1"/>
</dbReference>
<evidence type="ECO:0000256" key="6">
    <source>
        <dbReference type="HAMAP-Rule" id="MF_00922"/>
    </source>
</evidence>
<sequence length="277" mass="31725" precursor="true">MNAYVTPKRRRLVKFAGASVVSLLILSGCSSFSGKSDQPAYKETPVATLYNNAADQLQKENYAEAAKLFDEVERQHPYSVWATKAQLMAAYSLYMHNRYDQAINALDRFIQLHPANKDVPYAYYLKGLCYYEQISDVARDQQMTENAYATLKELIARFPTSPYARDAKVKLDLTRDHMAGKEMEIGRYYLRKGEYLAAINRFKRVIDEYQTTTHTPEALLRLVEAYWALGLKAEARKVAAVLGYNFPGSTWYGDAYRLVGGKKIGPTAQKNPWYKFW</sequence>
<evidence type="ECO:0000256" key="5">
    <source>
        <dbReference type="ARBA" id="ARBA00023288"/>
    </source>
</evidence>
<dbReference type="PROSITE" id="PS50005">
    <property type="entry name" value="TPR"/>
    <property type="match status" value="1"/>
</dbReference>
<feature type="chain" id="PRO_5021056578" description="Outer membrane protein assembly factor BamD" evidence="6">
    <location>
        <begin position="34"/>
        <end position="277"/>
    </location>
</feature>
<evidence type="ECO:0000256" key="1">
    <source>
        <dbReference type="ARBA" id="ARBA00022729"/>
    </source>
</evidence>
<dbReference type="EMBL" id="SLZW01000006">
    <property type="protein sequence ID" value="TCS62202.1"/>
    <property type="molecule type" value="Genomic_DNA"/>
</dbReference>
<dbReference type="HAMAP" id="MF_00922">
    <property type="entry name" value="OM_assembly_BamD"/>
    <property type="match status" value="1"/>
</dbReference>
<keyword evidence="2 6" id="KW-0472">Membrane</keyword>
<proteinExistence type="inferred from homology"/>
<evidence type="ECO:0000256" key="4">
    <source>
        <dbReference type="ARBA" id="ARBA00023237"/>
    </source>
</evidence>
<dbReference type="SMART" id="SM00028">
    <property type="entry name" value="TPR"/>
    <property type="match status" value="3"/>
</dbReference>
<dbReference type="Gene3D" id="1.25.40.10">
    <property type="entry name" value="Tetratricopeptide repeat domain"/>
    <property type="match status" value="1"/>
</dbReference>
<dbReference type="GO" id="GO:1990063">
    <property type="term" value="C:Bam protein complex"/>
    <property type="evidence" value="ECO:0007669"/>
    <property type="project" value="TreeGrafter"/>
</dbReference>
<accession>A0A4R3J9F3</accession>
<dbReference type="Proteomes" id="UP000295304">
    <property type="component" value="Unassembled WGS sequence"/>
</dbReference>
<dbReference type="AlphaFoldDB" id="A0A4R3J9F3"/>
<dbReference type="GO" id="GO:0051205">
    <property type="term" value="P:protein insertion into membrane"/>
    <property type="evidence" value="ECO:0007669"/>
    <property type="project" value="UniProtKB-UniRule"/>
</dbReference>
<keyword evidence="1 6" id="KW-0732">Signal</keyword>
<protein>
    <recommendedName>
        <fullName evidence="6">Outer membrane protein assembly factor BamD</fullName>
    </recommendedName>
</protein>
<dbReference type="NCBIfam" id="TIGR03302">
    <property type="entry name" value="OM_YfiO"/>
    <property type="match status" value="1"/>
</dbReference>
<dbReference type="InterPro" id="IPR011990">
    <property type="entry name" value="TPR-like_helical_dom_sf"/>
</dbReference>
<name>A0A4R3J9F3_9PROT</name>
<evidence type="ECO:0000313" key="10">
    <source>
        <dbReference type="Proteomes" id="UP000295304"/>
    </source>
</evidence>
<evidence type="ECO:0000256" key="2">
    <source>
        <dbReference type="ARBA" id="ARBA00023136"/>
    </source>
</evidence>
<evidence type="ECO:0000259" key="8">
    <source>
        <dbReference type="Pfam" id="PF13525"/>
    </source>
</evidence>
<keyword evidence="10" id="KW-1185">Reference proteome</keyword>
<keyword evidence="5" id="KW-0449">Lipoprotein</keyword>
<dbReference type="RefSeq" id="WP_407702160.1">
    <property type="nucleotide sequence ID" value="NZ_CP119676.1"/>
</dbReference>
<organism evidence="9 10">
    <name type="scientific">Varunaivibrio sulfuroxidans</name>
    <dbReference type="NCBI Taxonomy" id="1773489"/>
    <lineage>
        <taxon>Bacteria</taxon>
        <taxon>Pseudomonadati</taxon>
        <taxon>Pseudomonadota</taxon>
        <taxon>Alphaproteobacteria</taxon>
        <taxon>Rhodospirillales</taxon>
        <taxon>Magnetovibrionaceae</taxon>
        <taxon>Varunaivibrio</taxon>
    </lineage>
</organism>
<feature type="domain" description="Outer membrane lipoprotein BamD-like" evidence="8">
    <location>
        <begin position="44"/>
        <end position="238"/>
    </location>
</feature>
<keyword evidence="7" id="KW-0802">TPR repeat</keyword>
<feature type="repeat" description="TPR" evidence="7">
    <location>
        <begin position="83"/>
        <end position="116"/>
    </location>
</feature>
<feature type="signal peptide" evidence="6">
    <location>
        <begin position="1"/>
        <end position="33"/>
    </location>
</feature>
<evidence type="ECO:0000256" key="7">
    <source>
        <dbReference type="PROSITE-ProRule" id="PRU00339"/>
    </source>
</evidence>
<evidence type="ECO:0000256" key="3">
    <source>
        <dbReference type="ARBA" id="ARBA00023139"/>
    </source>
</evidence>
<dbReference type="InterPro" id="IPR017689">
    <property type="entry name" value="BamD"/>
</dbReference>
<comment type="caution">
    <text evidence="9">The sequence shown here is derived from an EMBL/GenBank/DDBJ whole genome shotgun (WGS) entry which is preliminary data.</text>
</comment>
<gene>
    <name evidence="6" type="primary">bamD</name>
    <name evidence="9" type="ORF">EDD55_106160</name>
</gene>
<dbReference type="GO" id="GO:0043165">
    <property type="term" value="P:Gram-negative-bacterium-type cell outer membrane assembly"/>
    <property type="evidence" value="ECO:0007669"/>
    <property type="project" value="UniProtKB-UniRule"/>
</dbReference>
<comment type="function">
    <text evidence="6">Part of the outer membrane protein assembly complex, which is involved in assembly and insertion of beta-barrel proteins into the outer membrane.</text>
</comment>
<dbReference type="PANTHER" id="PTHR37423:SF1">
    <property type="entry name" value="OUTER MEMBRANE PROTEIN ASSEMBLY FACTOR BAMD"/>
    <property type="match status" value="1"/>
</dbReference>
<dbReference type="SUPFAM" id="SSF48452">
    <property type="entry name" value="TPR-like"/>
    <property type="match status" value="1"/>
</dbReference>
<dbReference type="Pfam" id="PF13525">
    <property type="entry name" value="YfiO"/>
    <property type="match status" value="1"/>
</dbReference>
<comment type="subcellular location">
    <subcellularLocation>
        <location evidence="6">Cell outer membrane</location>
    </subcellularLocation>
</comment>
<keyword evidence="3" id="KW-0564">Palmitate</keyword>
<comment type="subunit">
    <text evidence="6">Part of the Bam complex.</text>
</comment>
<dbReference type="PANTHER" id="PTHR37423">
    <property type="entry name" value="SOLUBLE LYTIC MUREIN TRANSGLYCOSYLASE-RELATED"/>
    <property type="match status" value="1"/>
</dbReference>
<evidence type="ECO:0000313" key="9">
    <source>
        <dbReference type="EMBL" id="TCS62202.1"/>
    </source>
</evidence>
<dbReference type="InterPro" id="IPR039565">
    <property type="entry name" value="BamD-like"/>
</dbReference>